<evidence type="ECO:0000313" key="2">
    <source>
        <dbReference type="Proteomes" id="UP000007264"/>
    </source>
</evidence>
<comment type="caution">
    <text evidence="1">The sequence shown here is derived from an EMBL/GenBank/DDBJ whole genome shotgun (WGS) entry which is preliminary data.</text>
</comment>
<dbReference type="SUPFAM" id="SSF75005">
    <property type="entry name" value="Arabinanase/levansucrase/invertase"/>
    <property type="match status" value="2"/>
</dbReference>
<keyword evidence="2" id="KW-1185">Reference proteome</keyword>
<dbReference type="Gene3D" id="2.115.10.20">
    <property type="entry name" value="Glycosyl hydrolase domain, family 43"/>
    <property type="match status" value="2"/>
</dbReference>
<organism evidence="1 2">
    <name type="scientific">Coccomyxa subellipsoidea (strain C-169)</name>
    <name type="common">Green microalga</name>
    <dbReference type="NCBI Taxonomy" id="574566"/>
    <lineage>
        <taxon>Eukaryota</taxon>
        <taxon>Viridiplantae</taxon>
        <taxon>Chlorophyta</taxon>
        <taxon>core chlorophytes</taxon>
        <taxon>Trebouxiophyceae</taxon>
        <taxon>Trebouxiophyceae incertae sedis</taxon>
        <taxon>Coccomyxaceae</taxon>
        <taxon>Coccomyxa</taxon>
        <taxon>Coccomyxa subellipsoidea</taxon>
    </lineage>
</organism>
<name>I0YQI2_COCSC</name>
<gene>
    <name evidence="1" type="ORF">COCSUDRAFT_30400</name>
</gene>
<accession>I0YQI2</accession>
<reference evidence="1 2" key="1">
    <citation type="journal article" date="2012" name="Genome Biol.">
        <title>The genome of the polar eukaryotic microalga coccomyxa subellipsoidea reveals traits of cold adaptation.</title>
        <authorList>
            <person name="Blanc G."/>
            <person name="Agarkova I."/>
            <person name="Grimwood J."/>
            <person name="Kuo A."/>
            <person name="Brueggeman A."/>
            <person name="Dunigan D."/>
            <person name="Gurnon J."/>
            <person name="Ladunga I."/>
            <person name="Lindquist E."/>
            <person name="Lucas S."/>
            <person name="Pangilinan J."/>
            <person name="Proschold T."/>
            <person name="Salamov A."/>
            <person name="Schmutz J."/>
            <person name="Weeks D."/>
            <person name="Yamada T."/>
            <person name="Claverie J.M."/>
            <person name="Grigoriev I."/>
            <person name="Van Etten J."/>
            <person name="Lomsadze A."/>
            <person name="Borodovsky M."/>
        </authorList>
    </citation>
    <scope>NUCLEOTIDE SEQUENCE [LARGE SCALE GENOMIC DNA]</scope>
    <source>
        <strain evidence="1 2">C-169</strain>
    </source>
</reference>
<dbReference type="eggNOG" id="KOG2084">
    <property type="taxonomic scope" value="Eukaryota"/>
</dbReference>
<sequence length="450" mass="48108">MQQIRLLGQHRSCLGGPGKALYIHRQAICGPQGPRCFQRSAKNQKPAFRHAVTCEAAQLATASTTAEAAPAAPTVQNDGLIFGLGSEDAWDEAVVGSPVVRCFLGEDGNRWLMWYSGRLAGDPGLDAVAAAAGSVGVASSRDGIEWTRGHGEIEGARGAAKEGDVGRVLAPNAEDWWWLDTRHMTVSDVQVFSSDGTAGGGVYWMFYSGSNFEPAAFCARFALPVHRGRAGLALSQDGKNWARMEAAHHTAAVLDAGAEGEWDAAFIGSPQVVAVGPRDMRMFYHSFDASAQKFVIYVANMMFQLVQDGFSWKRQGPLFSGGDDSAAFDGAGAAACHVVRDFATKQWIMFYEGVARDNARSIGVAVSENGLSWRRLSRPVLKAGPPGAWDCGGVGSPCAVPMADGRWRLYYHGLRQKGGSASGVGLALTDKESSEEFEGVRVAFNKRPQS</sequence>
<proteinExistence type="predicted"/>
<protein>
    <recommendedName>
        <fullName evidence="3">Arabinanase/levansucrase/invertase</fullName>
    </recommendedName>
</protein>
<evidence type="ECO:0000313" key="1">
    <source>
        <dbReference type="EMBL" id="EIE20651.1"/>
    </source>
</evidence>
<dbReference type="EMBL" id="AGSI01000014">
    <property type="protein sequence ID" value="EIE20651.1"/>
    <property type="molecule type" value="Genomic_DNA"/>
</dbReference>
<evidence type="ECO:0008006" key="3">
    <source>
        <dbReference type="Google" id="ProtNLM"/>
    </source>
</evidence>
<dbReference type="RefSeq" id="XP_005645195.1">
    <property type="nucleotide sequence ID" value="XM_005645138.1"/>
</dbReference>
<dbReference type="PANTHER" id="PTHR35279">
    <property type="match status" value="1"/>
</dbReference>
<dbReference type="GeneID" id="17038630"/>
<dbReference type="Proteomes" id="UP000007264">
    <property type="component" value="Unassembled WGS sequence"/>
</dbReference>
<dbReference type="PANTHER" id="PTHR35279:SF1">
    <property type="entry name" value="ARABINANASE_LEVANSUCRASE_INVERTASE"/>
    <property type="match status" value="1"/>
</dbReference>
<dbReference type="OrthoDB" id="3510at2759"/>
<dbReference type="InterPro" id="IPR023296">
    <property type="entry name" value="Glyco_hydro_beta-prop_sf"/>
</dbReference>
<dbReference type="KEGG" id="csl:COCSUDRAFT_30400"/>
<dbReference type="AlphaFoldDB" id="I0YQI2"/>